<dbReference type="PROSITE" id="PS50888">
    <property type="entry name" value="BHLH"/>
    <property type="match status" value="1"/>
</dbReference>
<dbReference type="Proteomes" id="UP001213623">
    <property type="component" value="Chromosome 4"/>
</dbReference>
<feature type="domain" description="BHLH" evidence="2">
    <location>
        <begin position="556"/>
        <end position="658"/>
    </location>
</feature>
<dbReference type="GO" id="GO:0046983">
    <property type="term" value="F:protein dimerization activity"/>
    <property type="evidence" value="ECO:0007669"/>
    <property type="project" value="InterPro"/>
</dbReference>
<dbReference type="SUPFAM" id="SSF47459">
    <property type="entry name" value="HLH, helix-loop-helix DNA-binding domain"/>
    <property type="match status" value="1"/>
</dbReference>
<evidence type="ECO:0000259" key="2">
    <source>
        <dbReference type="PROSITE" id="PS50888"/>
    </source>
</evidence>
<feature type="region of interest" description="Disordered" evidence="1">
    <location>
        <begin position="364"/>
        <end position="471"/>
    </location>
</feature>
<organism evidence="3 4">
    <name type="scientific">Malassezia nana</name>
    <dbReference type="NCBI Taxonomy" id="180528"/>
    <lineage>
        <taxon>Eukaryota</taxon>
        <taxon>Fungi</taxon>
        <taxon>Dikarya</taxon>
        <taxon>Basidiomycota</taxon>
        <taxon>Ustilaginomycotina</taxon>
        <taxon>Malasseziomycetes</taxon>
        <taxon>Malasseziales</taxon>
        <taxon>Malasseziaceae</taxon>
        <taxon>Malassezia</taxon>
    </lineage>
</organism>
<dbReference type="AlphaFoldDB" id="A0AAF0J321"/>
<dbReference type="SMART" id="SM00353">
    <property type="entry name" value="HLH"/>
    <property type="match status" value="1"/>
</dbReference>
<accession>A0AAF0J321</accession>
<feature type="region of interest" description="Disordered" evidence="1">
    <location>
        <begin position="265"/>
        <end position="308"/>
    </location>
</feature>
<evidence type="ECO:0000256" key="1">
    <source>
        <dbReference type="SAM" id="MobiDB-lite"/>
    </source>
</evidence>
<name>A0AAF0J321_9BASI</name>
<reference evidence="3" key="1">
    <citation type="submission" date="2023-03" db="EMBL/GenBank/DDBJ databases">
        <title>Mating type loci evolution in Malassezia.</title>
        <authorList>
            <person name="Coelho M.A."/>
        </authorList>
    </citation>
    <scope>NUCLEOTIDE SEQUENCE</scope>
    <source>
        <strain evidence="3">CBS 9557</strain>
    </source>
</reference>
<proteinExistence type="predicted"/>
<feature type="compositionally biased region" description="Polar residues" evidence="1">
    <location>
        <begin position="437"/>
        <end position="462"/>
    </location>
</feature>
<evidence type="ECO:0000313" key="3">
    <source>
        <dbReference type="EMBL" id="WFD27696.1"/>
    </source>
</evidence>
<keyword evidence="4" id="KW-1185">Reference proteome</keyword>
<gene>
    <name evidence="3" type="ORF">MNAN1_002700</name>
</gene>
<feature type="compositionally biased region" description="Polar residues" evidence="1">
    <location>
        <begin position="390"/>
        <end position="408"/>
    </location>
</feature>
<sequence>MENFDFHAHYHMDELQHLYHGQGAPPIDQHADKQHPFEIQPYILANQGIRNPMNNIPDGQHEMFLDEQLQNHDHTPLDALLQERMQSVHASGLNEQQLANQNARQYAAPPKTSTTGVPSISHMDMNSNFSMPVGGMPNEEFLPRNYSVTDTSDENRAQLSSMPQVGAGQGHPQQQKPYPPLDSSAITPASVFSTVSSASTNDFLSPITSPMLQPQAGQVSMFGMPENELVSQDMMNGGSPSQGPPMMNPEGVMYPQGYPSMLKGNGSRTSVTSPISPQERPHMRRARTMEKPARLRPSPLIKPVQSPKAGSSTLVWSAYKRDGNMQSPSLGAIESLSSTMQDANAFVMPSPSLSPAMLALNGRGANQVPGNASRSHSLDEAVSKSAVKGDNSQEWSHSARGSLTNSPSPIDLAQEQHGNSSAAQAMPATPGTLMGLMNTQSHVPESQESKSQQPTHSVTQPSAMAPDSRPVNAIYPSTQVPLEARTNQGMGNMSSYNAQEAVHAVAVSAMVNAAQARSNLMYMTPQHKTILPGGLTSEDRNAWLNIRRVGHGGLDQRRTSHKAAEQKRRDSLKCCFDELRALLPAITVDDTVPGGSMLGPDGSSEDRLAEGFEAVAKLSGNERGAAPADFTPEQAREANRAVAKVLLLRHSNEYLIRLKRRIERRDLAVQTLSEEVVRLRSLLAEATKGKSDVVDAKVSSELSTLTIEQESGKQQSVDQNDVNTMHK</sequence>
<feature type="region of interest" description="Disordered" evidence="1">
    <location>
        <begin position="706"/>
        <end position="727"/>
    </location>
</feature>
<dbReference type="Gene3D" id="4.10.280.10">
    <property type="entry name" value="Helix-loop-helix DNA-binding domain"/>
    <property type="match status" value="1"/>
</dbReference>
<dbReference type="InterPro" id="IPR011598">
    <property type="entry name" value="bHLH_dom"/>
</dbReference>
<protein>
    <recommendedName>
        <fullName evidence="2">BHLH domain-containing protein</fullName>
    </recommendedName>
</protein>
<dbReference type="InterPro" id="IPR036638">
    <property type="entry name" value="HLH_DNA-bd_sf"/>
</dbReference>
<dbReference type="EMBL" id="CP119895">
    <property type="protein sequence ID" value="WFD27696.1"/>
    <property type="molecule type" value="Genomic_DNA"/>
</dbReference>
<evidence type="ECO:0000313" key="4">
    <source>
        <dbReference type="Proteomes" id="UP001213623"/>
    </source>
</evidence>
<dbReference type="Pfam" id="PF00010">
    <property type="entry name" value="HLH"/>
    <property type="match status" value="1"/>
</dbReference>
<feature type="compositionally biased region" description="Polar residues" evidence="1">
    <location>
        <begin position="266"/>
        <end position="276"/>
    </location>
</feature>